<gene>
    <name evidence="1" type="ORF">V1477_010104</name>
</gene>
<evidence type="ECO:0000313" key="1">
    <source>
        <dbReference type="EMBL" id="KAL2742475.1"/>
    </source>
</evidence>
<dbReference type="Proteomes" id="UP001607303">
    <property type="component" value="Unassembled WGS sequence"/>
</dbReference>
<proteinExistence type="predicted"/>
<comment type="caution">
    <text evidence="1">The sequence shown here is derived from an EMBL/GenBank/DDBJ whole genome shotgun (WGS) entry which is preliminary data.</text>
</comment>
<sequence>MQQIALEGNSRKNRKLSLNDTDRIGLEKEFERCEFIKISHKKRRKAFGEAASNSCLLPIPNSPILPDRRACYFVAAQSSIVLSTMQRNVSKRLQRSSRPSTLARKTNAEAYRIDRIVSGWLETSSSGLTKEVNCEHLAAASLVLSGQNVPVPVFDGMPHGEIPISVVSFDEETTLNGKPVGYSRRVRNKRDTDPFPNGNVPLLSGKCTFRQQFCKRPYLRGREDPVSAATQRSDMADRYLPDAEITPLLCKLVKTGA</sequence>
<reference evidence="1 2" key="1">
    <citation type="journal article" date="2024" name="Ann. Entomol. Soc. Am.">
        <title>Genomic analyses of the southern and eastern yellowjacket wasps (Hymenoptera: Vespidae) reveal evolutionary signatures of social life.</title>
        <authorList>
            <person name="Catto M.A."/>
            <person name="Caine P.B."/>
            <person name="Orr S.E."/>
            <person name="Hunt B.G."/>
            <person name="Goodisman M.A.D."/>
        </authorList>
    </citation>
    <scope>NUCLEOTIDE SEQUENCE [LARGE SCALE GENOMIC DNA]</scope>
    <source>
        <strain evidence="1">232</strain>
        <tissue evidence="1">Head and thorax</tissue>
    </source>
</reference>
<evidence type="ECO:0000313" key="2">
    <source>
        <dbReference type="Proteomes" id="UP001607303"/>
    </source>
</evidence>
<protein>
    <submittedName>
        <fullName evidence="1">Uncharacterized protein</fullName>
    </submittedName>
</protein>
<keyword evidence="2" id="KW-1185">Reference proteome</keyword>
<organism evidence="1 2">
    <name type="scientific">Vespula maculifrons</name>
    <name type="common">Eastern yellow jacket</name>
    <name type="synonym">Wasp</name>
    <dbReference type="NCBI Taxonomy" id="7453"/>
    <lineage>
        <taxon>Eukaryota</taxon>
        <taxon>Metazoa</taxon>
        <taxon>Ecdysozoa</taxon>
        <taxon>Arthropoda</taxon>
        <taxon>Hexapoda</taxon>
        <taxon>Insecta</taxon>
        <taxon>Pterygota</taxon>
        <taxon>Neoptera</taxon>
        <taxon>Endopterygota</taxon>
        <taxon>Hymenoptera</taxon>
        <taxon>Apocrita</taxon>
        <taxon>Aculeata</taxon>
        <taxon>Vespoidea</taxon>
        <taxon>Vespidae</taxon>
        <taxon>Vespinae</taxon>
        <taxon>Vespula</taxon>
    </lineage>
</organism>
<dbReference type="EMBL" id="JAYRBN010000058">
    <property type="protein sequence ID" value="KAL2742475.1"/>
    <property type="molecule type" value="Genomic_DNA"/>
</dbReference>
<name>A0ABD2CBN5_VESMC</name>
<accession>A0ABD2CBN5</accession>
<dbReference type="AlphaFoldDB" id="A0ABD2CBN5"/>